<comment type="caution">
    <text evidence="1">The sequence shown here is derived from an EMBL/GenBank/DDBJ whole genome shotgun (WGS) entry which is preliminary data.</text>
</comment>
<name>A0A0A1ZA83_PROMR</name>
<reference evidence="2" key="1">
    <citation type="journal article" date="2014" name="Sci. Data">
        <title>Genomes of diverse isolates of the marine cyanobacterium Prochlorococcus.</title>
        <authorList>
            <person name="Biller S."/>
            <person name="Berube P."/>
            <person name="Thompson J."/>
            <person name="Kelly L."/>
            <person name="Roggensack S."/>
            <person name="Awad L."/>
            <person name="Roache-Johnson K."/>
            <person name="Ding H."/>
            <person name="Giovannoni S.J."/>
            <person name="Moore L.R."/>
            <person name="Chisholm S.W."/>
        </authorList>
    </citation>
    <scope>NUCLEOTIDE SEQUENCE [LARGE SCALE GENOMIC DNA]</scope>
    <source>
        <strain evidence="2">GP2</strain>
    </source>
</reference>
<proteinExistence type="predicted"/>
<evidence type="ECO:0000313" key="1">
    <source>
        <dbReference type="EMBL" id="KGF85451.1"/>
    </source>
</evidence>
<organism evidence="1 2">
    <name type="scientific">Prochlorococcus marinus str. GP2</name>
    <dbReference type="NCBI Taxonomy" id="59925"/>
    <lineage>
        <taxon>Bacteria</taxon>
        <taxon>Bacillati</taxon>
        <taxon>Cyanobacteriota</taxon>
        <taxon>Cyanophyceae</taxon>
        <taxon>Synechococcales</taxon>
        <taxon>Prochlorococcaceae</taxon>
        <taxon>Prochlorococcus</taxon>
    </lineage>
</organism>
<evidence type="ECO:0000313" key="2">
    <source>
        <dbReference type="Proteomes" id="UP000030598"/>
    </source>
</evidence>
<dbReference type="AlphaFoldDB" id="A0A0A1ZA83"/>
<dbReference type="Proteomes" id="UP000030598">
    <property type="component" value="Unassembled WGS sequence"/>
</dbReference>
<dbReference type="EMBL" id="JNAH01000008">
    <property type="protein sequence ID" value="KGF85451.1"/>
    <property type="molecule type" value="Genomic_DNA"/>
</dbReference>
<protein>
    <submittedName>
        <fullName evidence="1">Uncharacterized protein</fullName>
    </submittedName>
</protein>
<gene>
    <name evidence="1" type="ORF">EU91_1553</name>
</gene>
<sequence>MIKKRTFNFQMKSVINWLSKMLESMANAFIHPLKNDLPPSIGTHSYSSIPIKKKLRRRFY</sequence>
<accession>A0A0A1ZA83</accession>
<dbReference type="STRING" id="59925.EU91_1553"/>